<keyword evidence="2 7" id="KW-0645">Protease</keyword>
<evidence type="ECO:0000256" key="4">
    <source>
        <dbReference type="ARBA" id="ARBA00022801"/>
    </source>
</evidence>
<dbReference type="InterPro" id="IPR023828">
    <property type="entry name" value="Peptidase_S8_Ser-AS"/>
</dbReference>
<feature type="domain" description="Inhibitor I9" evidence="10">
    <location>
        <begin position="36"/>
        <end position="113"/>
    </location>
</feature>
<dbReference type="FunFam" id="3.40.50.200:FF:000006">
    <property type="entry name" value="Subtilisin-like protease SBT1.5"/>
    <property type="match status" value="1"/>
</dbReference>
<dbReference type="Gene3D" id="2.60.40.2310">
    <property type="match status" value="1"/>
</dbReference>
<evidence type="ECO:0000259" key="11">
    <source>
        <dbReference type="Pfam" id="PF17766"/>
    </source>
</evidence>
<dbReference type="InterPro" id="IPR045051">
    <property type="entry name" value="SBT"/>
</dbReference>
<feature type="domain" description="Subtilisin-like protease fibronectin type-III" evidence="11">
    <location>
        <begin position="635"/>
        <end position="729"/>
    </location>
</feature>
<evidence type="ECO:0000256" key="6">
    <source>
        <dbReference type="PIRSR" id="PIRSR615500-1"/>
    </source>
</evidence>
<evidence type="ECO:0000256" key="5">
    <source>
        <dbReference type="ARBA" id="ARBA00022825"/>
    </source>
</evidence>
<dbReference type="EMBL" id="JAGGNH010000005">
    <property type="protein sequence ID" value="KAJ0971159.1"/>
    <property type="molecule type" value="Genomic_DNA"/>
</dbReference>
<feature type="chain" id="PRO_5039262275" evidence="8">
    <location>
        <begin position="29"/>
        <end position="742"/>
    </location>
</feature>
<reference evidence="12" key="2">
    <citation type="journal article" date="2022" name="Hortic Res">
        <title>The genome of Dioscorea zingiberensis sheds light on the biosynthesis, origin and evolution of the medicinally important diosgenin saponins.</title>
        <authorList>
            <person name="Li Y."/>
            <person name="Tan C."/>
            <person name="Li Z."/>
            <person name="Guo J."/>
            <person name="Li S."/>
            <person name="Chen X."/>
            <person name="Wang C."/>
            <person name="Dai X."/>
            <person name="Yang H."/>
            <person name="Song W."/>
            <person name="Hou L."/>
            <person name="Xu J."/>
            <person name="Tong Z."/>
            <person name="Xu A."/>
            <person name="Yuan X."/>
            <person name="Wang W."/>
            <person name="Yang Q."/>
            <person name="Chen L."/>
            <person name="Sun Z."/>
            <person name="Wang K."/>
            <person name="Pan B."/>
            <person name="Chen J."/>
            <person name="Bao Y."/>
            <person name="Liu F."/>
            <person name="Qi X."/>
            <person name="Gang D.R."/>
            <person name="Wen J."/>
            <person name="Li J."/>
        </authorList>
    </citation>
    <scope>NUCLEOTIDE SEQUENCE</scope>
    <source>
        <strain evidence="12">Dzin_1.0</strain>
    </source>
</reference>
<dbReference type="InterPro" id="IPR041469">
    <property type="entry name" value="Subtilisin-like_FN3"/>
</dbReference>
<dbReference type="AlphaFoldDB" id="A0A9D5CE04"/>
<dbReference type="Pfam" id="PF00082">
    <property type="entry name" value="Peptidase_S8"/>
    <property type="match status" value="1"/>
</dbReference>
<dbReference type="Gene3D" id="3.40.50.200">
    <property type="entry name" value="Peptidase S8/S53 domain"/>
    <property type="match status" value="1"/>
</dbReference>
<dbReference type="PROSITE" id="PS51892">
    <property type="entry name" value="SUBTILASE"/>
    <property type="match status" value="1"/>
</dbReference>
<proteinExistence type="inferred from homology"/>
<dbReference type="Gene3D" id="3.30.70.80">
    <property type="entry name" value="Peptidase S8 propeptide/proteinase inhibitor I9"/>
    <property type="match status" value="1"/>
</dbReference>
<evidence type="ECO:0000259" key="9">
    <source>
        <dbReference type="Pfam" id="PF00082"/>
    </source>
</evidence>
<keyword evidence="3 8" id="KW-0732">Signal</keyword>
<evidence type="ECO:0000313" key="13">
    <source>
        <dbReference type="Proteomes" id="UP001085076"/>
    </source>
</evidence>
<evidence type="ECO:0000259" key="10">
    <source>
        <dbReference type="Pfam" id="PF05922"/>
    </source>
</evidence>
<evidence type="ECO:0000256" key="7">
    <source>
        <dbReference type="PROSITE-ProRule" id="PRU01240"/>
    </source>
</evidence>
<feature type="signal peptide" evidence="8">
    <location>
        <begin position="1"/>
        <end position="28"/>
    </location>
</feature>
<evidence type="ECO:0000256" key="2">
    <source>
        <dbReference type="ARBA" id="ARBA00022670"/>
    </source>
</evidence>
<accession>A0A9D5CE04</accession>
<keyword evidence="5 7" id="KW-0720">Serine protease</keyword>
<dbReference type="CDD" id="cd04852">
    <property type="entry name" value="Peptidases_S8_3"/>
    <property type="match status" value="1"/>
</dbReference>
<organism evidence="12 13">
    <name type="scientific">Dioscorea zingiberensis</name>
    <dbReference type="NCBI Taxonomy" id="325984"/>
    <lineage>
        <taxon>Eukaryota</taxon>
        <taxon>Viridiplantae</taxon>
        <taxon>Streptophyta</taxon>
        <taxon>Embryophyta</taxon>
        <taxon>Tracheophyta</taxon>
        <taxon>Spermatophyta</taxon>
        <taxon>Magnoliopsida</taxon>
        <taxon>Liliopsida</taxon>
        <taxon>Dioscoreales</taxon>
        <taxon>Dioscoreaceae</taxon>
        <taxon>Dioscorea</taxon>
    </lineage>
</organism>
<dbReference type="SUPFAM" id="SSF52743">
    <property type="entry name" value="Subtilisin-like"/>
    <property type="match status" value="1"/>
</dbReference>
<dbReference type="InterPro" id="IPR034197">
    <property type="entry name" value="Peptidases_S8_3"/>
</dbReference>
<feature type="active site" description="Charge relay system" evidence="6 7">
    <location>
        <position position="530"/>
    </location>
</feature>
<reference evidence="12" key="1">
    <citation type="submission" date="2021-03" db="EMBL/GenBank/DDBJ databases">
        <authorList>
            <person name="Li Z."/>
            <person name="Yang C."/>
        </authorList>
    </citation>
    <scope>NUCLEOTIDE SEQUENCE</scope>
    <source>
        <strain evidence="12">Dzin_1.0</strain>
        <tissue evidence="12">Leaf</tissue>
    </source>
</reference>
<evidence type="ECO:0000256" key="1">
    <source>
        <dbReference type="ARBA" id="ARBA00011073"/>
    </source>
</evidence>
<evidence type="ECO:0000256" key="8">
    <source>
        <dbReference type="SAM" id="SignalP"/>
    </source>
</evidence>
<dbReference type="GO" id="GO:0004252">
    <property type="term" value="F:serine-type endopeptidase activity"/>
    <property type="evidence" value="ECO:0007669"/>
    <property type="project" value="UniProtKB-UniRule"/>
</dbReference>
<dbReference type="InterPro" id="IPR037045">
    <property type="entry name" value="S8pro/Inhibitor_I9_sf"/>
</dbReference>
<dbReference type="Proteomes" id="UP001085076">
    <property type="component" value="Miscellaneous, Linkage group lg05"/>
</dbReference>
<feature type="domain" description="Peptidase S8/S53" evidence="9">
    <location>
        <begin position="139"/>
        <end position="564"/>
    </location>
</feature>
<dbReference type="Gene3D" id="3.50.30.30">
    <property type="match status" value="1"/>
</dbReference>
<dbReference type="PRINTS" id="PR00723">
    <property type="entry name" value="SUBTILISIN"/>
</dbReference>
<keyword evidence="4 7" id="KW-0378">Hydrolase</keyword>
<dbReference type="PANTHER" id="PTHR10795">
    <property type="entry name" value="PROPROTEIN CONVERTASE SUBTILISIN/KEXIN"/>
    <property type="match status" value="1"/>
</dbReference>
<sequence length="742" mass="79642">MGLQSPPSYLYLLAFITLSCLNISHLKAEAASSKLYIVYLGEKQHEDPNVVTATHHDMLTAVLGSKEEALTSILYNYKHGFSGFAAMLTDSQAKAIADLPEVVSIRPSQVYKIQTTRSWDYLGLNYDQTKGLLHDSHLGEDIIIGVVDSGIWPESPSFSDAGFGPIPSRWKGICQTGDAFTANNCSQKIIGARWYTKGIDPEVLKGEYFSPRDFSGHGTHTASTAAGVLVKNVSVHGLAAGAARGGAPRARLAIYKACWGAGGSCVDATVLKAMDDAIHDGVDVLSLSLGGDGYPEGSLNAVAKGMTLVFAGGNDGPATQTVDNALPWVITVAASTLDRSFPTVITLGNGQNLVGQAVYYQTKKDDTFKPVFYAESCSVDSLNSSEVAGSIVLCYAPSNVTSLNPRIDLVSTITNINQVNAVGFIYAQYTSNFVYALDACNGFPLTCVVVDFEMANKIRNYYIISDNPIIKVSPTKEIVGNTVRSPNIAFFSSRGPSISFPELLKPDIAAPGVSILAAKRNSYLFDGGTSMACPHVSGIAALLKSAHRSWSPAAIKSAIVTTASITNEHGWPIEAEGLPRKPADPFDFGGGNINPNRAADPGLIFDINPKDYLKYFNCSIGIDDVCDSIKPLYFLNLPSISIPNLKTTVTVWRTVTNVGSTNAIYEAIPESPLGVKMVVEPTVLVFNATHKVNTFKVSFMATVKLQGDYTFGSLTWYDKDGHRVRIPIAARIVIQDFFADTS</sequence>
<dbReference type="FunFam" id="3.30.70.80:FF:000002">
    <property type="entry name" value="Subtilisin-like protease SBT5.3"/>
    <property type="match status" value="1"/>
</dbReference>
<dbReference type="InterPro" id="IPR015500">
    <property type="entry name" value="Peptidase_S8_subtilisin-rel"/>
</dbReference>
<dbReference type="Pfam" id="PF05922">
    <property type="entry name" value="Inhibitor_I9"/>
    <property type="match status" value="1"/>
</dbReference>
<gene>
    <name evidence="12" type="ORF">J5N97_019118</name>
</gene>
<dbReference type="InterPro" id="IPR010259">
    <property type="entry name" value="S8pro/Inhibitor_I9"/>
</dbReference>
<dbReference type="OrthoDB" id="206201at2759"/>
<evidence type="ECO:0000256" key="3">
    <source>
        <dbReference type="ARBA" id="ARBA00022729"/>
    </source>
</evidence>
<feature type="active site" description="Charge relay system" evidence="6 7">
    <location>
        <position position="217"/>
    </location>
</feature>
<evidence type="ECO:0000313" key="12">
    <source>
        <dbReference type="EMBL" id="KAJ0971159.1"/>
    </source>
</evidence>
<dbReference type="Pfam" id="PF17766">
    <property type="entry name" value="fn3_6"/>
    <property type="match status" value="1"/>
</dbReference>
<protein>
    <submittedName>
        <fullName evidence="12">Uncharacterized protein</fullName>
    </submittedName>
</protein>
<dbReference type="InterPro" id="IPR000209">
    <property type="entry name" value="Peptidase_S8/S53_dom"/>
</dbReference>
<dbReference type="GO" id="GO:0006508">
    <property type="term" value="P:proteolysis"/>
    <property type="evidence" value="ECO:0007669"/>
    <property type="project" value="UniProtKB-KW"/>
</dbReference>
<dbReference type="InterPro" id="IPR036852">
    <property type="entry name" value="Peptidase_S8/S53_dom_sf"/>
</dbReference>
<keyword evidence="13" id="KW-1185">Reference proteome</keyword>
<comment type="similarity">
    <text evidence="1 7">Belongs to the peptidase S8 family.</text>
</comment>
<feature type="active site" description="Charge relay system" evidence="6 7">
    <location>
        <position position="148"/>
    </location>
</feature>
<dbReference type="CDD" id="cd02120">
    <property type="entry name" value="PA_subtilisin_like"/>
    <property type="match status" value="1"/>
</dbReference>
<name>A0A9D5CE04_9LILI</name>
<comment type="caution">
    <text evidence="12">The sequence shown here is derived from an EMBL/GenBank/DDBJ whole genome shotgun (WGS) entry which is preliminary data.</text>
</comment>
<dbReference type="PROSITE" id="PS00138">
    <property type="entry name" value="SUBTILASE_SER"/>
    <property type="match status" value="1"/>
</dbReference>